<dbReference type="InterPro" id="IPR027370">
    <property type="entry name" value="Znf-RING_euk"/>
</dbReference>
<feature type="compositionally biased region" description="Acidic residues" evidence="5">
    <location>
        <begin position="283"/>
        <end position="297"/>
    </location>
</feature>
<feature type="domain" description="RING-type" evidence="6">
    <location>
        <begin position="31"/>
        <end position="70"/>
    </location>
</feature>
<dbReference type="InterPro" id="IPR050143">
    <property type="entry name" value="TRIM/RBCC"/>
</dbReference>
<evidence type="ECO:0000313" key="7">
    <source>
        <dbReference type="EMBL" id="VUG16736.1"/>
    </source>
</evidence>
<dbReference type="SUPFAM" id="SSF57850">
    <property type="entry name" value="RING/U-box"/>
    <property type="match status" value="1"/>
</dbReference>
<dbReference type="Proteomes" id="UP000478008">
    <property type="component" value="Unassembled WGS sequence"/>
</dbReference>
<dbReference type="SMART" id="SM00184">
    <property type="entry name" value="RING"/>
    <property type="match status" value="1"/>
</dbReference>
<dbReference type="Gene3D" id="3.30.40.10">
    <property type="entry name" value="Zinc/RING finger domain, C3HC4 (zinc finger)"/>
    <property type="match status" value="1"/>
</dbReference>
<dbReference type="GO" id="GO:0008270">
    <property type="term" value="F:zinc ion binding"/>
    <property type="evidence" value="ECO:0007669"/>
    <property type="project" value="UniProtKB-KW"/>
</dbReference>
<accession>A0A7D9CVY2</accession>
<feature type="compositionally biased region" description="Polar residues" evidence="5">
    <location>
        <begin position="265"/>
        <end position="280"/>
    </location>
</feature>
<dbReference type="InterPro" id="IPR017907">
    <property type="entry name" value="Znf_RING_CS"/>
</dbReference>
<dbReference type="InterPro" id="IPR013083">
    <property type="entry name" value="Znf_RING/FYVE/PHD"/>
</dbReference>
<evidence type="ECO:0000259" key="6">
    <source>
        <dbReference type="PROSITE" id="PS50089"/>
    </source>
</evidence>
<keyword evidence="1" id="KW-0479">Metal-binding</keyword>
<feature type="compositionally biased region" description="Acidic residues" evidence="5">
    <location>
        <begin position="208"/>
        <end position="218"/>
    </location>
</feature>
<dbReference type="PROSITE" id="PS00518">
    <property type="entry name" value="ZF_RING_1"/>
    <property type="match status" value="1"/>
</dbReference>
<sequence>MTGGIVSEPLLRLKRGLKAQLLQDILSTMQCPICQDPMSIPFMLPECGHTFCYSCIKAWLERSLTCPMCRRKVPKKPVLDVKLRKIFAQIVCAITKGSPDRKSALDKFIKEQAEDYEKDMKKGQPLFCDIFSDVSEAIVDMSDGVPRCSVCHWEVHGTTCENCGRRLIRDELIAYNLMMGYGPDLMPDRSDMRGLNLGSLGIHLPSDTDTDTENDSADDPNWQPSEVDSEASADQEVSYVPEYNESSEESSNNDRTERSALSAFFTASDNSNSDSEYQNTEASSEEEEEKYSEDDDNTDHVVLLRRNEQTDGRDAAQESASETNWERDEPLNVSLRRGRRLVISEDSDDDETIDAHNNHRRFTFRNANDRLRL</sequence>
<dbReference type="EMBL" id="CABFWN010000001">
    <property type="protein sequence ID" value="VUG16736.1"/>
    <property type="molecule type" value="Genomic_DNA"/>
</dbReference>
<evidence type="ECO:0000256" key="2">
    <source>
        <dbReference type="ARBA" id="ARBA00022771"/>
    </source>
</evidence>
<evidence type="ECO:0000256" key="4">
    <source>
        <dbReference type="PROSITE-ProRule" id="PRU00175"/>
    </source>
</evidence>
<organism evidence="7 8">
    <name type="scientific">Dekkera bruxellensis</name>
    <name type="common">Brettanomyces custersii</name>
    <dbReference type="NCBI Taxonomy" id="5007"/>
    <lineage>
        <taxon>Eukaryota</taxon>
        <taxon>Fungi</taxon>
        <taxon>Dikarya</taxon>
        <taxon>Ascomycota</taxon>
        <taxon>Saccharomycotina</taxon>
        <taxon>Pichiomycetes</taxon>
        <taxon>Pichiales</taxon>
        <taxon>Pichiaceae</taxon>
        <taxon>Brettanomyces</taxon>
    </lineage>
</organism>
<evidence type="ECO:0000256" key="1">
    <source>
        <dbReference type="ARBA" id="ARBA00022723"/>
    </source>
</evidence>
<dbReference type="Pfam" id="PF13445">
    <property type="entry name" value="zf-RING_UBOX"/>
    <property type="match status" value="1"/>
</dbReference>
<dbReference type="PROSITE" id="PS50089">
    <property type="entry name" value="ZF_RING_2"/>
    <property type="match status" value="1"/>
</dbReference>
<dbReference type="PANTHER" id="PTHR24103">
    <property type="entry name" value="E3 UBIQUITIN-PROTEIN LIGASE TRIM"/>
    <property type="match status" value="1"/>
</dbReference>
<evidence type="ECO:0000256" key="3">
    <source>
        <dbReference type="ARBA" id="ARBA00022833"/>
    </source>
</evidence>
<keyword evidence="3" id="KW-0862">Zinc</keyword>
<keyword evidence="2 4" id="KW-0863">Zinc-finger</keyword>
<name>A0A7D9CVY2_DEKBR</name>
<protein>
    <submittedName>
        <fullName evidence="7">DEBR0S1_24366g1_1</fullName>
    </submittedName>
</protein>
<evidence type="ECO:0000256" key="5">
    <source>
        <dbReference type="SAM" id="MobiDB-lite"/>
    </source>
</evidence>
<proteinExistence type="predicted"/>
<dbReference type="AlphaFoldDB" id="A0A7D9CVY2"/>
<keyword evidence="8" id="KW-1185">Reference proteome</keyword>
<gene>
    <name evidence="7" type="ORF">DEBR0S1_24366G</name>
</gene>
<feature type="compositionally biased region" description="Basic and acidic residues" evidence="5">
    <location>
        <begin position="305"/>
        <end position="316"/>
    </location>
</feature>
<reference evidence="7 8" key="1">
    <citation type="submission" date="2019-07" db="EMBL/GenBank/DDBJ databases">
        <authorList>
            <person name="Friedrich A."/>
            <person name="Schacherer J."/>
        </authorList>
    </citation>
    <scope>NUCLEOTIDE SEQUENCE [LARGE SCALE GENOMIC DNA]</scope>
</reference>
<feature type="region of interest" description="Disordered" evidence="5">
    <location>
        <begin position="202"/>
        <end position="330"/>
    </location>
</feature>
<evidence type="ECO:0000313" key="8">
    <source>
        <dbReference type="Proteomes" id="UP000478008"/>
    </source>
</evidence>
<dbReference type="InterPro" id="IPR001841">
    <property type="entry name" value="Znf_RING"/>
</dbReference>